<keyword evidence="1" id="KW-0472">Membrane</keyword>
<dbReference type="PATRIC" id="fig|1129367.4.peg.242"/>
<evidence type="ECO:0000313" key="2">
    <source>
        <dbReference type="EMBL" id="KKE85686.1"/>
    </source>
</evidence>
<reference evidence="2 3" key="1">
    <citation type="journal article" date="2015" name="BMC Genomics">
        <title>Genome mining reveals unlocked bioactive potential of marine Gram-negative bacteria.</title>
        <authorList>
            <person name="Machado H."/>
            <person name="Sonnenschein E.C."/>
            <person name="Melchiorsen J."/>
            <person name="Gram L."/>
        </authorList>
    </citation>
    <scope>NUCLEOTIDE SEQUENCE [LARGE SCALE GENOMIC DNA]</scope>
    <source>
        <strain evidence="2 3">S4054</strain>
    </source>
</reference>
<dbReference type="RefSeq" id="WP_046354160.1">
    <property type="nucleotide sequence ID" value="NZ_AUXW01000014.1"/>
</dbReference>
<feature type="transmembrane region" description="Helical" evidence="1">
    <location>
        <begin position="7"/>
        <end position="30"/>
    </location>
</feature>
<keyword evidence="1" id="KW-1133">Transmembrane helix</keyword>
<organism evidence="2 3">
    <name type="scientific">Pseudoalteromonas luteoviolacea S4054</name>
    <dbReference type="NCBI Taxonomy" id="1129367"/>
    <lineage>
        <taxon>Bacteria</taxon>
        <taxon>Pseudomonadati</taxon>
        <taxon>Pseudomonadota</taxon>
        <taxon>Gammaproteobacteria</taxon>
        <taxon>Alteromonadales</taxon>
        <taxon>Pseudoalteromonadaceae</taxon>
        <taxon>Pseudoalteromonas</taxon>
    </lineage>
</organism>
<dbReference type="AlphaFoldDB" id="A0A0F6AIG0"/>
<gene>
    <name evidence="2" type="ORF">N479_25185</name>
</gene>
<accession>A0A0F6AIG0</accession>
<dbReference type="EMBL" id="AUXW01000014">
    <property type="protein sequence ID" value="KKE85686.1"/>
    <property type="molecule type" value="Genomic_DNA"/>
</dbReference>
<dbReference type="Proteomes" id="UP000033434">
    <property type="component" value="Unassembled WGS sequence"/>
</dbReference>
<proteinExistence type="predicted"/>
<sequence length="143" mass="15934">MNSNNHIDAWVIILTEYLFILLPFIVIGIVKTYSADFRGFIEAPDWSFAASILFGQLLVKLVSGSLIHQKVIWQRVSLLIALILVFGLIPSLTTLTLILISEGKSSFVIYAQVFLFVVASILFFILGSAAQSMIENSEKKKPK</sequence>
<feature type="transmembrane region" description="Helical" evidence="1">
    <location>
        <begin position="79"/>
        <end position="101"/>
    </location>
</feature>
<keyword evidence="1" id="KW-0812">Transmembrane</keyword>
<protein>
    <submittedName>
        <fullName evidence="2">Uncharacterized protein</fullName>
    </submittedName>
</protein>
<feature type="transmembrane region" description="Helical" evidence="1">
    <location>
        <begin position="46"/>
        <end position="67"/>
    </location>
</feature>
<comment type="caution">
    <text evidence="2">The sequence shown here is derived from an EMBL/GenBank/DDBJ whole genome shotgun (WGS) entry which is preliminary data.</text>
</comment>
<evidence type="ECO:0000313" key="3">
    <source>
        <dbReference type="Proteomes" id="UP000033434"/>
    </source>
</evidence>
<name>A0A0F6AIG0_9GAMM</name>
<feature type="transmembrane region" description="Helical" evidence="1">
    <location>
        <begin position="107"/>
        <end position="130"/>
    </location>
</feature>
<evidence type="ECO:0000256" key="1">
    <source>
        <dbReference type="SAM" id="Phobius"/>
    </source>
</evidence>